<dbReference type="Pfam" id="PF02518">
    <property type="entry name" value="HATPase_c"/>
    <property type="match status" value="1"/>
</dbReference>
<organism evidence="10 11">
    <name type="scientific">Aquicella lusitana</name>
    <dbReference type="NCBI Taxonomy" id="254246"/>
    <lineage>
        <taxon>Bacteria</taxon>
        <taxon>Pseudomonadati</taxon>
        <taxon>Pseudomonadota</taxon>
        <taxon>Gammaproteobacteria</taxon>
        <taxon>Legionellales</taxon>
        <taxon>Coxiellaceae</taxon>
        <taxon>Aquicella</taxon>
    </lineage>
</organism>
<evidence type="ECO:0000313" key="10">
    <source>
        <dbReference type="EMBL" id="RDI44757.1"/>
    </source>
</evidence>
<dbReference type="SMART" id="SM00388">
    <property type="entry name" value="HisKA"/>
    <property type="match status" value="1"/>
</dbReference>
<keyword evidence="4" id="KW-0902">Two-component regulatory system</keyword>
<dbReference type="InterPro" id="IPR036097">
    <property type="entry name" value="HisK_dim/P_sf"/>
</dbReference>
<dbReference type="AlphaFoldDB" id="A0A370GM80"/>
<dbReference type="InterPro" id="IPR001789">
    <property type="entry name" value="Sig_transdc_resp-reg_receiver"/>
</dbReference>
<dbReference type="SMART" id="SM00448">
    <property type="entry name" value="REC"/>
    <property type="match status" value="1"/>
</dbReference>
<dbReference type="EMBL" id="QQAX01000008">
    <property type="protein sequence ID" value="RDI44757.1"/>
    <property type="molecule type" value="Genomic_DNA"/>
</dbReference>
<dbReference type="Pfam" id="PF08448">
    <property type="entry name" value="PAS_4"/>
    <property type="match status" value="1"/>
</dbReference>
<dbReference type="PROSITE" id="PS50109">
    <property type="entry name" value="HIS_KIN"/>
    <property type="match status" value="1"/>
</dbReference>
<dbReference type="GO" id="GO:0000155">
    <property type="term" value="F:phosphorelay sensor kinase activity"/>
    <property type="evidence" value="ECO:0007669"/>
    <property type="project" value="InterPro"/>
</dbReference>
<feature type="domain" description="Histidine kinase" evidence="7">
    <location>
        <begin position="185"/>
        <end position="410"/>
    </location>
</feature>
<dbReference type="InterPro" id="IPR003594">
    <property type="entry name" value="HATPase_dom"/>
</dbReference>
<dbReference type="SUPFAM" id="SSF52172">
    <property type="entry name" value="CheY-like"/>
    <property type="match status" value="1"/>
</dbReference>
<evidence type="ECO:0000256" key="5">
    <source>
        <dbReference type="PROSITE-ProRule" id="PRU00169"/>
    </source>
</evidence>
<dbReference type="SMART" id="SM00387">
    <property type="entry name" value="HATPase_c"/>
    <property type="match status" value="1"/>
</dbReference>
<dbReference type="Gene3D" id="1.10.287.130">
    <property type="match status" value="1"/>
</dbReference>
<comment type="caution">
    <text evidence="10">The sequence shown here is derived from an EMBL/GenBank/DDBJ whole genome shotgun (WGS) entry which is preliminary data.</text>
</comment>
<keyword evidence="3 5" id="KW-0597">Phosphoprotein</keyword>
<reference evidence="10 11" key="1">
    <citation type="submission" date="2018-07" db="EMBL/GenBank/DDBJ databases">
        <title>Genomic Encyclopedia of Type Strains, Phase IV (KMG-IV): sequencing the most valuable type-strain genomes for metagenomic binning, comparative biology and taxonomic classification.</title>
        <authorList>
            <person name="Goeker M."/>
        </authorList>
    </citation>
    <scope>NUCLEOTIDE SEQUENCE [LARGE SCALE GENOMIC DNA]</scope>
    <source>
        <strain evidence="10 11">DSM 16500</strain>
    </source>
</reference>
<dbReference type="InterPro" id="IPR036890">
    <property type="entry name" value="HATPase_C_sf"/>
</dbReference>
<proteinExistence type="predicted"/>
<feature type="domain" description="PAC" evidence="9">
    <location>
        <begin position="116"/>
        <end position="167"/>
    </location>
</feature>
<feature type="coiled-coil region" evidence="6">
    <location>
        <begin position="4"/>
        <end position="31"/>
    </location>
</feature>
<dbReference type="FunFam" id="3.30.565.10:FF:000010">
    <property type="entry name" value="Sensor histidine kinase RcsC"/>
    <property type="match status" value="1"/>
</dbReference>
<dbReference type="SUPFAM" id="SSF55785">
    <property type="entry name" value="PYP-like sensor domain (PAS domain)"/>
    <property type="match status" value="1"/>
</dbReference>
<dbReference type="InterPro" id="IPR035965">
    <property type="entry name" value="PAS-like_dom_sf"/>
</dbReference>
<protein>
    <recommendedName>
        <fullName evidence="2">histidine kinase</fullName>
        <ecNumber evidence="2">2.7.13.3</ecNumber>
    </recommendedName>
</protein>
<sequence>MTDKDNLEQIIARQKRQIATLRAENDMLKKKAILSANNDKEFFALRDLIALMPGNIFWKDKEGKLLGCNNHLAKILSLTSPDEIIGKHTIDLVGAELAEQIDKIDKEIMASMEATSIEEVGFNEKHEPATYLSYKIPLRDRNGEVIGLLGTSLDITEHKRMEQELKIAKEKAEASNRAKSQFLAVVNHELRTPLTGILGLVNFLKQGNLSKADQLTSLEDLEHCAQNLLSLVNDVLDFSRLEAGKYVLNTHTSINLNTLINEALSITAALAKNKGLELTARLDQQPSLQIQTDPHVLRQILINIINNAIKFTEKGQIAIEVRILKRTARKAKLAIAVHDTGPGIPADKLELIFEPFRQLEDAYTRQSSRSGTGLGLAIVKRLAGLLNMTINVISEPGKGSTFTLIGEFEVPRGDSLITALHKKSMAYRAKHPDLPSTALSSLPKQKLKVLLIEDDKIVQRIHEKMLVDLGCEVEISAHGHDGLQALNNHDIIFVDIGLPDITGFEVIRTIRQHQDKEKRTLPIVALTGYTGEEEKSACLTAGANEIANKPISHGSLKEILHRYTKPTW</sequence>
<dbReference type="SUPFAM" id="SSF47384">
    <property type="entry name" value="Homodimeric domain of signal transducing histidine kinase"/>
    <property type="match status" value="1"/>
</dbReference>
<dbReference type="Gene3D" id="3.30.450.20">
    <property type="entry name" value="PAS domain"/>
    <property type="match status" value="1"/>
</dbReference>
<dbReference type="InterPro" id="IPR011006">
    <property type="entry name" value="CheY-like_superfamily"/>
</dbReference>
<dbReference type="InterPro" id="IPR004358">
    <property type="entry name" value="Sig_transdc_His_kin-like_C"/>
</dbReference>
<gene>
    <name evidence="10" type="ORF">C8D86_1088</name>
</gene>
<accession>A0A370GM80</accession>
<dbReference type="PROSITE" id="PS50113">
    <property type="entry name" value="PAC"/>
    <property type="match status" value="1"/>
</dbReference>
<dbReference type="InterPro" id="IPR013656">
    <property type="entry name" value="PAS_4"/>
</dbReference>
<dbReference type="Gene3D" id="3.40.50.2300">
    <property type="match status" value="1"/>
</dbReference>
<evidence type="ECO:0000256" key="2">
    <source>
        <dbReference type="ARBA" id="ARBA00012438"/>
    </source>
</evidence>
<evidence type="ECO:0000259" key="9">
    <source>
        <dbReference type="PROSITE" id="PS50113"/>
    </source>
</evidence>
<dbReference type="RefSeq" id="WP_114834106.1">
    <property type="nucleotide sequence ID" value="NZ_LR699114.1"/>
</dbReference>
<keyword evidence="6" id="KW-0175">Coiled coil</keyword>
<keyword evidence="11" id="KW-1185">Reference proteome</keyword>
<dbReference type="SUPFAM" id="SSF55874">
    <property type="entry name" value="ATPase domain of HSP90 chaperone/DNA topoisomerase II/histidine kinase"/>
    <property type="match status" value="1"/>
</dbReference>
<dbReference type="CDD" id="cd17546">
    <property type="entry name" value="REC_hyHK_CKI1_RcsC-like"/>
    <property type="match status" value="1"/>
</dbReference>
<dbReference type="PANTHER" id="PTHR45339:SF5">
    <property type="entry name" value="HISTIDINE KINASE"/>
    <property type="match status" value="1"/>
</dbReference>
<dbReference type="PRINTS" id="PR00344">
    <property type="entry name" value="BCTRLSENSOR"/>
</dbReference>
<dbReference type="InterPro" id="IPR000700">
    <property type="entry name" value="PAS-assoc_C"/>
</dbReference>
<dbReference type="CDD" id="cd00130">
    <property type="entry name" value="PAS"/>
    <property type="match status" value="1"/>
</dbReference>
<evidence type="ECO:0000313" key="11">
    <source>
        <dbReference type="Proteomes" id="UP000254720"/>
    </source>
</evidence>
<dbReference type="InterPro" id="IPR003661">
    <property type="entry name" value="HisK_dim/P_dom"/>
</dbReference>
<name>A0A370GM80_9COXI</name>
<evidence type="ECO:0000259" key="7">
    <source>
        <dbReference type="PROSITE" id="PS50109"/>
    </source>
</evidence>
<dbReference type="Gene3D" id="3.30.565.10">
    <property type="entry name" value="Histidine kinase-like ATPase, C-terminal domain"/>
    <property type="match status" value="1"/>
</dbReference>
<dbReference type="InterPro" id="IPR000014">
    <property type="entry name" value="PAS"/>
</dbReference>
<dbReference type="CDD" id="cd00082">
    <property type="entry name" value="HisKA"/>
    <property type="match status" value="1"/>
</dbReference>
<evidence type="ECO:0000256" key="3">
    <source>
        <dbReference type="ARBA" id="ARBA00022553"/>
    </source>
</evidence>
<dbReference type="OrthoDB" id="9810730at2"/>
<dbReference type="EC" id="2.7.13.3" evidence="2"/>
<dbReference type="NCBIfam" id="TIGR00229">
    <property type="entry name" value="sensory_box"/>
    <property type="match status" value="1"/>
</dbReference>
<dbReference type="Pfam" id="PF00512">
    <property type="entry name" value="HisKA"/>
    <property type="match status" value="1"/>
</dbReference>
<dbReference type="InterPro" id="IPR005467">
    <property type="entry name" value="His_kinase_dom"/>
</dbReference>
<evidence type="ECO:0000256" key="1">
    <source>
        <dbReference type="ARBA" id="ARBA00000085"/>
    </source>
</evidence>
<dbReference type="PANTHER" id="PTHR45339">
    <property type="entry name" value="HYBRID SIGNAL TRANSDUCTION HISTIDINE KINASE J"/>
    <property type="match status" value="1"/>
</dbReference>
<comment type="catalytic activity">
    <reaction evidence="1">
        <text>ATP + protein L-histidine = ADP + protein N-phospho-L-histidine.</text>
        <dbReference type="EC" id="2.7.13.3"/>
    </reaction>
</comment>
<evidence type="ECO:0000256" key="6">
    <source>
        <dbReference type="SAM" id="Coils"/>
    </source>
</evidence>
<dbReference type="Pfam" id="PF00072">
    <property type="entry name" value="Response_reg"/>
    <property type="match status" value="1"/>
</dbReference>
<evidence type="ECO:0000256" key="4">
    <source>
        <dbReference type="ARBA" id="ARBA00023012"/>
    </source>
</evidence>
<evidence type="ECO:0000259" key="8">
    <source>
        <dbReference type="PROSITE" id="PS50110"/>
    </source>
</evidence>
<dbReference type="PROSITE" id="PS50110">
    <property type="entry name" value="RESPONSE_REGULATORY"/>
    <property type="match status" value="1"/>
</dbReference>
<dbReference type="Proteomes" id="UP000254720">
    <property type="component" value="Unassembled WGS sequence"/>
</dbReference>
<feature type="domain" description="Response regulatory" evidence="8">
    <location>
        <begin position="448"/>
        <end position="564"/>
    </location>
</feature>
<feature type="modified residue" description="4-aspartylphosphate" evidence="5">
    <location>
        <position position="495"/>
    </location>
</feature>